<dbReference type="InterPro" id="IPR002797">
    <property type="entry name" value="Polysacc_synth"/>
</dbReference>
<dbReference type="Proteomes" id="UP000032512">
    <property type="component" value="Unassembled WGS sequence"/>
</dbReference>
<keyword evidence="4 6" id="KW-1133">Transmembrane helix</keyword>
<dbReference type="OrthoDB" id="9775950at2"/>
<dbReference type="PATRIC" id="fig|285983.3.peg.2440"/>
<feature type="transmembrane region" description="Helical" evidence="6">
    <location>
        <begin position="392"/>
        <end position="415"/>
    </location>
</feature>
<comment type="caution">
    <text evidence="7">The sequence shown here is derived from an EMBL/GenBank/DDBJ whole genome shotgun (WGS) entry which is preliminary data.</text>
</comment>
<dbReference type="PANTHER" id="PTHR30250:SF29">
    <property type="entry name" value="POLYSACCHARIDE BIOSYNTHESIS PROTEIN C-TERMINAL DOMAIN-CONTAINING PROTEIN"/>
    <property type="match status" value="1"/>
</dbReference>
<feature type="transmembrane region" description="Helical" evidence="6">
    <location>
        <begin position="364"/>
        <end position="385"/>
    </location>
</feature>
<dbReference type="GO" id="GO:0005886">
    <property type="term" value="C:plasma membrane"/>
    <property type="evidence" value="ECO:0007669"/>
    <property type="project" value="UniProtKB-SubCell"/>
</dbReference>
<proteinExistence type="predicted"/>
<organism evidence="7 8">
    <name type="scientific">Mesobacillus subterraneus</name>
    <dbReference type="NCBI Taxonomy" id="285983"/>
    <lineage>
        <taxon>Bacteria</taxon>
        <taxon>Bacillati</taxon>
        <taxon>Bacillota</taxon>
        <taxon>Bacilli</taxon>
        <taxon>Bacillales</taxon>
        <taxon>Bacillaceae</taxon>
        <taxon>Mesobacillus</taxon>
    </lineage>
</organism>
<accession>A0A0D6ZCA4</accession>
<dbReference type="InterPro" id="IPR050833">
    <property type="entry name" value="Poly_Biosynth_Transport"/>
</dbReference>
<feature type="transmembrane region" description="Helical" evidence="6">
    <location>
        <begin position="168"/>
        <end position="187"/>
    </location>
</feature>
<comment type="subcellular location">
    <subcellularLocation>
        <location evidence="1">Cell membrane</location>
        <topology evidence="1">Multi-pass membrane protein</topology>
    </subcellularLocation>
</comment>
<feature type="transmembrane region" description="Helical" evidence="6">
    <location>
        <begin position="487"/>
        <end position="509"/>
    </location>
</feature>
<evidence type="ECO:0000313" key="8">
    <source>
        <dbReference type="Proteomes" id="UP000032512"/>
    </source>
</evidence>
<feature type="transmembrane region" description="Helical" evidence="6">
    <location>
        <begin position="450"/>
        <end position="475"/>
    </location>
</feature>
<keyword evidence="8" id="KW-1185">Reference proteome</keyword>
<feature type="transmembrane region" description="Helical" evidence="6">
    <location>
        <begin position="233"/>
        <end position="259"/>
    </location>
</feature>
<gene>
    <name evidence="7" type="ORF">UB32_02980</name>
</gene>
<dbReference type="AlphaFoldDB" id="A0A0D6ZCA4"/>
<dbReference type="RefSeq" id="WP_044391092.1">
    <property type="nucleotide sequence ID" value="NZ_JXIQ01000018.1"/>
</dbReference>
<dbReference type="PANTHER" id="PTHR30250">
    <property type="entry name" value="PST FAMILY PREDICTED COLANIC ACID TRANSPORTER"/>
    <property type="match status" value="1"/>
</dbReference>
<evidence type="ECO:0000256" key="2">
    <source>
        <dbReference type="ARBA" id="ARBA00022475"/>
    </source>
</evidence>
<name>A0A0D6ZCA4_9BACI</name>
<keyword evidence="5 6" id="KW-0472">Membrane</keyword>
<dbReference type="Pfam" id="PF01943">
    <property type="entry name" value="Polysacc_synt"/>
    <property type="match status" value="1"/>
</dbReference>
<keyword evidence="2" id="KW-1003">Cell membrane</keyword>
<evidence type="ECO:0000256" key="6">
    <source>
        <dbReference type="SAM" id="Phobius"/>
    </source>
</evidence>
<dbReference type="EMBL" id="JXIQ01000018">
    <property type="protein sequence ID" value="KIY23439.1"/>
    <property type="molecule type" value="Genomic_DNA"/>
</dbReference>
<dbReference type="PIRSF" id="PIRSF038958">
    <property type="entry name" value="PG_synth_SpoVB"/>
    <property type="match status" value="1"/>
</dbReference>
<evidence type="ECO:0000256" key="1">
    <source>
        <dbReference type="ARBA" id="ARBA00004651"/>
    </source>
</evidence>
<protein>
    <submittedName>
        <fullName evidence="7">Uncharacterized protein</fullName>
    </submittedName>
</protein>
<dbReference type="CDD" id="cd13124">
    <property type="entry name" value="MATE_SpoVB_like"/>
    <property type="match status" value="1"/>
</dbReference>
<evidence type="ECO:0000256" key="4">
    <source>
        <dbReference type="ARBA" id="ARBA00022989"/>
    </source>
</evidence>
<feature type="transmembrane region" description="Helical" evidence="6">
    <location>
        <begin position="332"/>
        <end position="352"/>
    </location>
</feature>
<feature type="transmembrane region" description="Helical" evidence="6">
    <location>
        <begin position="291"/>
        <end position="312"/>
    </location>
</feature>
<reference evidence="7 8" key="1">
    <citation type="submission" date="2015-01" db="EMBL/GenBank/DDBJ databases">
        <title>Draft genome sequences of the supercritical CO2 tolerant bacteria Bacillus subterraneus MITOT1 and Bacillus cereus MIT0214.</title>
        <authorList>
            <person name="Peet K.C."/>
            <person name="Thompson J.R."/>
        </authorList>
    </citation>
    <scope>NUCLEOTIDE SEQUENCE [LARGE SCALE GENOMIC DNA]</scope>
    <source>
        <strain evidence="7 8">MITOT1</strain>
    </source>
</reference>
<feature type="transmembrane region" description="Helical" evidence="6">
    <location>
        <begin position="126"/>
        <end position="147"/>
    </location>
</feature>
<feature type="transmembrane region" description="Helical" evidence="6">
    <location>
        <begin position="51"/>
        <end position="69"/>
    </location>
</feature>
<evidence type="ECO:0000256" key="5">
    <source>
        <dbReference type="ARBA" id="ARBA00023136"/>
    </source>
</evidence>
<feature type="transmembrane region" description="Helical" evidence="6">
    <location>
        <begin position="89"/>
        <end position="114"/>
    </location>
</feature>
<feature type="transmembrane region" description="Helical" evidence="6">
    <location>
        <begin position="193"/>
        <end position="212"/>
    </location>
</feature>
<feature type="transmembrane region" description="Helical" evidence="6">
    <location>
        <begin position="421"/>
        <end position="438"/>
    </location>
</feature>
<feature type="transmembrane region" description="Helical" evidence="6">
    <location>
        <begin position="12"/>
        <end position="31"/>
    </location>
</feature>
<evidence type="ECO:0000256" key="3">
    <source>
        <dbReference type="ARBA" id="ARBA00022692"/>
    </source>
</evidence>
<keyword evidence="3 6" id="KW-0812">Transmembrane</keyword>
<sequence>MKPVVDSIELMKGAMILTVAALVTKILSAVYRVPFQNIVGDIGFYIYQQVYPFLGIFTVLSTYGFPVIISKLYTEEQASGYHGRADRLLALSLLILGMMGGLLFAFFFFGASWISGKVGDPELTPLFQVVAVPFLFFPFISVLRGYFQGKGNMVPTAISQVSEQFFRVTTILILSAVFVQHGLSLYVTGTAAVFGSIIGGLVSVLLLGFFFLKNRGQAPFKHFSIKDMLHDAAWAVKALMIQGLAISVSGMLLILFQLADSLNLYHSLLGTGLTAMEAKSAKGVFDRGQPLIQLGAIVATSMSLSLVPAISLDKTNALKERMLSKVQLALQVSLVFGAAAAVGLSSIIAPVNRMLFRNSDGSNVLAVLSLMILFVSVILTIMSILQGLDHPLFPAAAVLFGFFLKYIANLILIPYFGTMGAAWATLIAMLAVLLVLMAKLRRELGGPVLSILFISKVLLSSAVMAVFLRLFLWITNFGYAWVEPDRLGAIFQAVSSVAIGAFIYFFVLVKTKAFPEEELASLPFGSRIVQLFTR</sequence>
<dbReference type="InterPro" id="IPR024923">
    <property type="entry name" value="PG_synth_SpoVB"/>
</dbReference>
<evidence type="ECO:0000313" key="7">
    <source>
        <dbReference type="EMBL" id="KIY23439.1"/>
    </source>
</evidence>